<dbReference type="InterPro" id="IPR008579">
    <property type="entry name" value="UGlyAH_Cupin_dom"/>
</dbReference>
<evidence type="ECO:0000313" key="3">
    <source>
        <dbReference type="Proteomes" id="UP001235269"/>
    </source>
</evidence>
<dbReference type="PANTHER" id="PTHR40943">
    <property type="entry name" value="CYTOPLASMIC PROTEIN-RELATED"/>
    <property type="match status" value="1"/>
</dbReference>
<keyword evidence="3" id="KW-1185">Reference proteome</keyword>
<dbReference type="CDD" id="cd02227">
    <property type="entry name" value="cupin_TM1112-like"/>
    <property type="match status" value="1"/>
</dbReference>
<dbReference type="RefSeq" id="WP_307157144.1">
    <property type="nucleotide sequence ID" value="NZ_JAUSWH010000003.1"/>
</dbReference>
<name>A0ABU0I9M7_9HYPH</name>
<feature type="domain" description="(S)-ureidoglycine aminohydrolase cupin" evidence="1">
    <location>
        <begin position="40"/>
        <end position="113"/>
    </location>
</feature>
<dbReference type="PANTHER" id="PTHR40943:SF2">
    <property type="entry name" value="(S)-UREIDOGLYCINE AMINOHYDROLASE CUPIN DOMAIN-CONTAINING PROTEIN"/>
    <property type="match status" value="1"/>
</dbReference>
<sequence>MALIKTLDLHPAFEPKHAKPDPDRLIEGDPAFKTWAQDASKEGKVLTGIWEATPGLTHSIKGERFEFCTILEGLVEITEKNGETYTYKAGDSFVMKPGFVGTWRTIETVRKIYVVVD</sequence>
<dbReference type="SUPFAM" id="SSF51182">
    <property type="entry name" value="RmlC-like cupins"/>
    <property type="match status" value="1"/>
</dbReference>
<dbReference type="InterPro" id="IPR011051">
    <property type="entry name" value="RmlC_Cupin_sf"/>
</dbReference>
<dbReference type="EMBL" id="JAUSWH010000003">
    <property type="protein sequence ID" value="MDQ0454937.1"/>
    <property type="molecule type" value="Genomic_DNA"/>
</dbReference>
<dbReference type="Gene3D" id="2.60.120.10">
    <property type="entry name" value="Jelly Rolls"/>
    <property type="match status" value="1"/>
</dbReference>
<comment type="caution">
    <text evidence="2">The sequence shown here is derived from an EMBL/GenBank/DDBJ whole genome shotgun (WGS) entry which is preliminary data.</text>
</comment>
<dbReference type="Proteomes" id="UP001235269">
    <property type="component" value="Unassembled WGS sequence"/>
</dbReference>
<protein>
    <submittedName>
        <fullName evidence="2">Cupin superfamily protein</fullName>
    </submittedName>
</protein>
<reference evidence="2 3" key="1">
    <citation type="submission" date="2023-07" db="EMBL/GenBank/DDBJ databases">
        <title>Genomic Encyclopedia of Type Strains, Phase IV (KMG-IV): sequencing the most valuable type-strain genomes for metagenomic binning, comparative biology and taxonomic classification.</title>
        <authorList>
            <person name="Goeker M."/>
        </authorList>
    </citation>
    <scope>NUCLEOTIDE SEQUENCE [LARGE SCALE GENOMIC DNA]</scope>
    <source>
        <strain evidence="2 3">DSM 100301</strain>
    </source>
</reference>
<dbReference type="InterPro" id="IPR014710">
    <property type="entry name" value="RmlC-like_jellyroll"/>
</dbReference>
<organism evidence="2 3">
    <name type="scientific">Rhizobium paknamense</name>
    <dbReference type="NCBI Taxonomy" id="1206817"/>
    <lineage>
        <taxon>Bacteria</taxon>
        <taxon>Pseudomonadati</taxon>
        <taxon>Pseudomonadota</taxon>
        <taxon>Alphaproteobacteria</taxon>
        <taxon>Hyphomicrobiales</taxon>
        <taxon>Rhizobiaceae</taxon>
        <taxon>Rhizobium/Agrobacterium group</taxon>
        <taxon>Rhizobium</taxon>
    </lineage>
</organism>
<accession>A0ABU0I9M7</accession>
<proteinExistence type="predicted"/>
<evidence type="ECO:0000313" key="2">
    <source>
        <dbReference type="EMBL" id="MDQ0454937.1"/>
    </source>
</evidence>
<evidence type="ECO:0000259" key="1">
    <source>
        <dbReference type="Pfam" id="PF05899"/>
    </source>
</evidence>
<dbReference type="Pfam" id="PF05899">
    <property type="entry name" value="Cupin_3"/>
    <property type="match status" value="1"/>
</dbReference>
<gene>
    <name evidence="2" type="ORF">QO005_001267</name>
</gene>